<evidence type="ECO:0000256" key="1">
    <source>
        <dbReference type="SAM" id="Phobius"/>
    </source>
</evidence>
<dbReference type="RefSeq" id="WP_345167145.1">
    <property type="nucleotide sequence ID" value="NZ_BAABJK010000004.1"/>
</dbReference>
<organism evidence="2 3">
    <name type="scientific">Algibacter aquimarinus</name>
    <dbReference type="NCBI Taxonomy" id="1136748"/>
    <lineage>
        <taxon>Bacteria</taxon>
        <taxon>Pseudomonadati</taxon>
        <taxon>Bacteroidota</taxon>
        <taxon>Flavobacteriia</taxon>
        <taxon>Flavobacteriales</taxon>
        <taxon>Flavobacteriaceae</taxon>
        <taxon>Algibacter</taxon>
    </lineage>
</organism>
<gene>
    <name evidence="2" type="ORF">GCM10023315_17370</name>
</gene>
<dbReference type="Proteomes" id="UP001501692">
    <property type="component" value="Unassembled WGS sequence"/>
</dbReference>
<keyword evidence="1" id="KW-0812">Transmembrane</keyword>
<name>A0ABP9HDN9_9FLAO</name>
<feature type="transmembrane region" description="Helical" evidence="1">
    <location>
        <begin position="6"/>
        <end position="24"/>
    </location>
</feature>
<keyword evidence="1" id="KW-1133">Transmembrane helix</keyword>
<reference evidence="3" key="1">
    <citation type="journal article" date="2019" name="Int. J. Syst. Evol. Microbiol.">
        <title>The Global Catalogue of Microorganisms (GCM) 10K type strain sequencing project: providing services to taxonomists for standard genome sequencing and annotation.</title>
        <authorList>
            <consortium name="The Broad Institute Genomics Platform"/>
            <consortium name="The Broad Institute Genome Sequencing Center for Infectious Disease"/>
            <person name="Wu L."/>
            <person name="Ma J."/>
        </authorList>
    </citation>
    <scope>NUCLEOTIDE SEQUENCE [LARGE SCALE GENOMIC DNA]</scope>
    <source>
        <strain evidence="3">JCM 18287</strain>
    </source>
</reference>
<accession>A0ABP9HDN9</accession>
<comment type="caution">
    <text evidence="2">The sequence shown here is derived from an EMBL/GenBank/DDBJ whole genome shotgun (WGS) entry which is preliminary data.</text>
</comment>
<keyword evidence="3" id="KW-1185">Reference proteome</keyword>
<dbReference type="EMBL" id="BAABJK010000004">
    <property type="protein sequence ID" value="GAA4968320.1"/>
    <property type="molecule type" value="Genomic_DNA"/>
</dbReference>
<evidence type="ECO:0000313" key="3">
    <source>
        <dbReference type="Proteomes" id="UP001501692"/>
    </source>
</evidence>
<keyword evidence="1" id="KW-0472">Membrane</keyword>
<protein>
    <submittedName>
        <fullName evidence="2">Uncharacterized protein</fullName>
    </submittedName>
</protein>
<proteinExistence type="predicted"/>
<evidence type="ECO:0000313" key="2">
    <source>
        <dbReference type="EMBL" id="GAA4968320.1"/>
    </source>
</evidence>
<sequence length="68" mass="7916">MKKLKIIFATLITILLIVITMEVGKSFRISQLKEINESSIRSMGEYEKNSKTDYLKVFKKDNCSEKNQ</sequence>